<feature type="non-terminal residue" evidence="1">
    <location>
        <position position="1"/>
    </location>
</feature>
<dbReference type="EMBL" id="JANBUN010000941">
    <property type="protein sequence ID" value="KAJ2800478.1"/>
    <property type="molecule type" value="Genomic_DNA"/>
</dbReference>
<dbReference type="Proteomes" id="UP001140087">
    <property type="component" value="Unassembled WGS sequence"/>
</dbReference>
<sequence length="507" mass="55592">LALNLGFTRGRRSIYVSAACLYTVCRTEKSSQMLIDFSDILQVSVFKLGATFARLVSALNLKLPLVDPSLYISRFASMLEFGDKTQQVCLDAIRLVQRMDRDWIRTGRRPSGICGACLLIAARIHNFRRTQREIIRVVKIADTTLRRRLDEFRVTQSGHLTVADFRSLWLEQSADPPAFTNNRIKARRAMLALQAQAQTQALAQAQARAQQQGAALPAPPARGAGDGAAQNGRTFESAVDQAIEEEFATYLKEDSLKLISARMVRDDFAPDVSTWSDLDDDEVKNIILNEDEVQLKTELWDRENKEFVEEQERRRLARERDEGARKRRRSTRKKVVVVGATPLESAQNMLATRRLSKKINYDVLGKLLVSEDVKPKAGPAHSGMIPSGAPSRMISIAGTPAATSGYATPTQETMVDSSHPSAIDGLPAALATIARGTAETIVYEEGDSGLQSTAIELPAGAAAPAAAGTAAADGEEEDEDDEYDEYEEGGDAYADVYDDGDADADYD</sequence>
<reference evidence="1" key="1">
    <citation type="submission" date="2022-07" db="EMBL/GenBank/DDBJ databases">
        <title>Phylogenomic reconstructions and comparative analyses of Kickxellomycotina fungi.</title>
        <authorList>
            <person name="Reynolds N.K."/>
            <person name="Stajich J.E."/>
            <person name="Barry K."/>
            <person name="Grigoriev I.V."/>
            <person name="Crous P."/>
            <person name="Smith M.E."/>
        </authorList>
    </citation>
    <scope>NUCLEOTIDE SEQUENCE</scope>
    <source>
        <strain evidence="1">BCRC 34780</strain>
    </source>
</reference>
<evidence type="ECO:0000313" key="1">
    <source>
        <dbReference type="EMBL" id="KAJ2800478.1"/>
    </source>
</evidence>
<protein>
    <submittedName>
        <fullName evidence="1">Transcription factor TFIIIB subunit brf1</fullName>
    </submittedName>
</protein>
<evidence type="ECO:0000313" key="2">
    <source>
        <dbReference type="Proteomes" id="UP001140087"/>
    </source>
</evidence>
<gene>
    <name evidence="1" type="primary">BRF1</name>
    <name evidence="1" type="ORF">H4R21_003160</name>
</gene>
<organism evidence="1 2">
    <name type="scientific">Coemansia helicoidea</name>
    <dbReference type="NCBI Taxonomy" id="1286919"/>
    <lineage>
        <taxon>Eukaryota</taxon>
        <taxon>Fungi</taxon>
        <taxon>Fungi incertae sedis</taxon>
        <taxon>Zoopagomycota</taxon>
        <taxon>Kickxellomycotina</taxon>
        <taxon>Kickxellomycetes</taxon>
        <taxon>Kickxellales</taxon>
        <taxon>Kickxellaceae</taxon>
        <taxon>Coemansia</taxon>
    </lineage>
</organism>
<keyword evidence="2" id="KW-1185">Reference proteome</keyword>
<name>A0ACC1L3F9_9FUNG</name>
<accession>A0ACC1L3F9</accession>
<proteinExistence type="predicted"/>
<comment type="caution">
    <text evidence="1">The sequence shown here is derived from an EMBL/GenBank/DDBJ whole genome shotgun (WGS) entry which is preliminary data.</text>
</comment>